<organism evidence="5 6">
    <name type="scientific">Neofusicoccum ribis</name>
    <dbReference type="NCBI Taxonomy" id="45134"/>
    <lineage>
        <taxon>Eukaryota</taxon>
        <taxon>Fungi</taxon>
        <taxon>Dikarya</taxon>
        <taxon>Ascomycota</taxon>
        <taxon>Pezizomycotina</taxon>
        <taxon>Dothideomycetes</taxon>
        <taxon>Dothideomycetes incertae sedis</taxon>
        <taxon>Botryosphaeriales</taxon>
        <taxon>Botryosphaeriaceae</taxon>
        <taxon>Neofusicoccum</taxon>
    </lineage>
</organism>
<keyword evidence="6" id="KW-1185">Reference proteome</keyword>
<feature type="domain" description="Xylanolytic transcriptional activator regulatory" evidence="4">
    <location>
        <begin position="170"/>
        <end position="243"/>
    </location>
</feature>
<dbReference type="InterPro" id="IPR050613">
    <property type="entry name" value="Sec_Metabolite_Reg"/>
</dbReference>
<name>A0ABR3SAH8_9PEZI</name>
<keyword evidence="3" id="KW-0539">Nucleus</keyword>
<gene>
    <name evidence="5" type="ORF">SLS56_011833</name>
</gene>
<dbReference type="PANTHER" id="PTHR31001:SF50">
    <property type="entry name" value="ZN(II)2CYS6 TRANSCRIPTION FACTOR (EUROFUNG)"/>
    <property type="match status" value="1"/>
</dbReference>
<reference evidence="5 6" key="1">
    <citation type="submission" date="2024-02" db="EMBL/GenBank/DDBJ databases">
        <title>De novo assembly and annotation of 12 fungi associated with fruit tree decline syndrome in Ontario, Canada.</title>
        <authorList>
            <person name="Sulman M."/>
            <person name="Ellouze W."/>
            <person name="Ilyukhin E."/>
        </authorList>
    </citation>
    <scope>NUCLEOTIDE SEQUENCE [LARGE SCALE GENOMIC DNA]</scope>
    <source>
        <strain evidence="5 6">M1-105</strain>
    </source>
</reference>
<dbReference type="CDD" id="cd12148">
    <property type="entry name" value="fungal_TF_MHR"/>
    <property type="match status" value="1"/>
</dbReference>
<comment type="caution">
    <text evidence="5">The sequence shown here is derived from an EMBL/GenBank/DDBJ whole genome shotgun (WGS) entry which is preliminary data.</text>
</comment>
<evidence type="ECO:0000259" key="4">
    <source>
        <dbReference type="SMART" id="SM00906"/>
    </source>
</evidence>
<dbReference type="EMBL" id="JAJVDC020000316">
    <property type="protein sequence ID" value="KAL1615366.1"/>
    <property type="molecule type" value="Genomic_DNA"/>
</dbReference>
<protein>
    <recommendedName>
        <fullName evidence="4">Xylanolytic transcriptional activator regulatory domain-containing protein</fullName>
    </recommendedName>
</protein>
<evidence type="ECO:0000256" key="1">
    <source>
        <dbReference type="ARBA" id="ARBA00004123"/>
    </source>
</evidence>
<evidence type="ECO:0000256" key="2">
    <source>
        <dbReference type="ARBA" id="ARBA00022723"/>
    </source>
</evidence>
<dbReference type="PANTHER" id="PTHR31001">
    <property type="entry name" value="UNCHARACTERIZED TRANSCRIPTIONAL REGULATORY PROTEIN"/>
    <property type="match status" value="1"/>
</dbReference>
<accession>A0ABR3SAH8</accession>
<evidence type="ECO:0000313" key="6">
    <source>
        <dbReference type="Proteomes" id="UP001521116"/>
    </source>
</evidence>
<sequence length="524" mass="59198">MTVEELGTVLAEDGEADVGCSLQENPPPNGFGLIWGQGIPDVAPLVYLPPAAQIPFYLDKYAQRVDPHIKILHLPTESASFLAYGDVSARTSKAPTPLIFAMCYSATASLSDEECKRELGEDKRTLLLKYKLATQYSLQKASLLRTKDISVLQAFLLFLCSLPGTESEELWPMSGLALRVAQQMGLHRDGSHFALSPFTVEMRRRLWWQICFFDLMASERCGVECTTLDMAFDTHPPLNVRDNDLSPNMQNLPEVSLEYTEITCSLIRFEMVRLLRRLKPVAVIAGGLVHKERCVADFAENIFNTYLHPRNSEHPLFLIGTAVFRFLLSKIWLLLYRPFRSLRHGLELPHEIVDRLFTSSLECLESGQAIMTDPRVSQRSVLFRSPRQWHQLCYVLLQLLDGRDDDFARRAWETITELSLPPLDSSPDSKTSLLLRPLHELMAPAREIRMGAATVGENHARDAHELSPGRVSELVSCTGGNETSSERQNAFVMPEFSVDDSTLPWSEWQAVWDEFDTGVIWEDA</sequence>
<evidence type="ECO:0000256" key="3">
    <source>
        <dbReference type="ARBA" id="ARBA00023242"/>
    </source>
</evidence>
<dbReference type="Pfam" id="PF04082">
    <property type="entry name" value="Fungal_trans"/>
    <property type="match status" value="1"/>
</dbReference>
<keyword evidence="2" id="KW-0479">Metal-binding</keyword>
<comment type="subcellular location">
    <subcellularLocation>
        <location evidence="1">Nucleus</location>
    </subcellularLocation>
</comment>
<proteinExistence type="predicted"/>
<dbReference type="SMART" id="SM00906">
    <property type="entry name" value="Fungal_trans"/>
    <property type="match status" value="1"/>
</dbReference>
<dbReference type="Proteomes" id="UP001521116">
    <property type="component" value="Unassembled WGS sequence"/>
</dbReference>
<dbReference type="InterPro" id="IPR007219">
    <property type="entry name" value="XnlR_reg_dom"/>
</dbReference>
<evidence type="ECO:0000313" key="5">
    <source>
        <dbReference type="EMBL" id="KAL1615366.1"/>
    </source>
</evidence>